<reference evidence="2" key="1">
    <citation type="submission" date="2021-03" db="EMBL/GenBank/DDBJ databases">
        <title>Comparative genomics and phylogenomic investigation of the class Geoglossomycetes provide insights into ecological specialization and systematics.</title>
        <authorList>
            <person name="Melie T."/>
            <person name="Pirro S."/>
            <person name="Miller A.N."/>
            <person name="Quandt A."/>
        </authorList>
    </citation>
    <scope>NUCLEOTIDE SEQUENCE</scope>
    <source>
        <strain evidence="2">CAQ_001_2017</strain>
    </source>
</reference>
<dbReference type="AlphaFoldDB" id="A0A9P8LFR0"/>
<evidence type="ECO:0000313" key="3">
    <source>
        <dbReference type="Proteomes" id="UP000750711"/>
    </source>
</evidence>
<dbReference type="PANTHER" id="PTHR24030">
    <property type="entry name" value="PROTEIN CMSS1"/>
    <property type="match status" value="1"/>
</dbReference>
<dbReference type="Proteomes" id="UP000750711">
    <property type="component" value="Unassembled WGS sequence"/>
</dbReference>
<dbReference type="PANTHER" id="PTHR24030:SF0">
    <property type="entry name" value="PROTEIN CMSS1"/>
    <property type="match status" value="1"/>
</dbReference>
<dbReference type="InterPro" id="IPR032704">
    <property type="entry name" value="Cms1"/>
</dbReference>
<dbReference type="GO" id="GO:0005634">
    <property type="term" value="C:nucleus"/>
    <property type="evidence" value="ECO:0007669"/>
    <property type="project" value="TreeGrafter"/>
</dbReference>
<name>A0A9P8LFR0_9PEZI</name>
<dbReference type="Pfam" id="PF14617">
    <property type="entry name" value="CMS1"/>
    <property type="match status" value="1"/>
</dbReference>
<gene>
    <name evidence="2" type="ORF">GP486_002022</name>
</gene>
<keyword evidence="3" id="KW-1185">Reference proteome</keyword>
<feature type="compositionally biased region" description="Polar residues" evidence="1">
    <location>
        <begin position="1"/>
        <end position="10"/>
    </location>
</feature>
<evidence type="ECO:0000256" key="1">
    <source>
        <dbReference type="SAM" id="MobiDB-lite"/>
    </source>
</evidence>
<evidence type="ECO:0000313" key="2">
    <source>
        <dbReference type="EMBL" id="KAH0563417.1"/>
    </source>
</evidence>
<organism evidence="2 3">
    <name type="scientific">Trichoglossum hirsutum</name>
    <dbReference type="NCBI Taxonomy" id="265104"/>
    <lineage>
        <taxon>Eukaryota</taxon>
        <taxon>Fungi</taxon>
        <taxon>Dikarya</taxon>
        <taxon>Ascomycota</taxon>
        <taxon>Pezizomycotina</taxon>
        <taxon>Geoglossomycetes</taxon>
        <taxon>Geoglossales</taxon>
        <taxon>Geoglossaceae</taxon>
        <taxon>Trichoglossum</taxon>
    </lineage>
</organism>
<sequence length="191" mass="21557">MSNPKVANTRSNKRKRNTDKSEIGERVVKQKRAKKIAGTDGDEEHTTNGLNLVFAGMDSQLLSDYVCQRVRRFGGDLSSVEMEDQYIPKKAFKDTSNWDKSRCLSNLPDFLEYFSMMKNNPADLSSAPDINGSPHTIVITISGIRAADITRALRNFQTKQATVAKLFAKHIKLKDAIAFVKKTRFDNTRRV</sequence>
<feature type="region of interest" description="Disordered" evidence="1">
    <location>
        <begin position="1"/>
        <end position="44"/>
    </location>
</feature>
<comment type="caution">
    <text evidence="2">The sequence shown here is derived from an EMBL/GenBank/DDBJ whole genome shotgun (WGS) entry which is preliminary data.</text>
</comment>
<accession>A0A9P8LFR0</accession>
<proteinExistence type="predicted"/>
<protein>
    <submittedName>
        <fullName evidence="2">Uncharacterized protein</fullName>
    </submittedName>
</protein>
<feature type="compositionally biased region" description="Basic and acidic residues" evidence="1">
    <location>
        <begin position="18"/>
        <end position="28"/>
    </location>
</feature>
<dbReference type="EMBL" id="JAGHQM010000206">
    <property type="protein sequence ID" value="KAH0563417.1"/>
    <property type="molecule type" value="Genomic_DNA"/>
</dbReference>
<dbReference type="GO" id="GO:0030686">
    <property type="term" value="C:90S preribosome"/>
    <property type="evidence" value="ECO:0007669"/>
    <property type="project" value="TreeGrafter"/>
</dbReference>